<dbReference type="Proteomes" id="UP001207918">
    <property type="component" value="Unassembled WGS sequence"/>
</dbReference>
<reference evidence="1 2" key="1">
    <citation type="submission" date="2021-03" db="EMBL/GenBank/DDBJ databases">
        <title>Aliifodinibius sp. nov., a new bacterium isolated from saline soil.</title>
        <authorList>
            <person name="Galisteo C."/>
            <person name="De La Haba R."/>
            <person name="Sanchez-Porro C."/>
            <person name="Ventosa A."/>
        </authorList>
    </citation>
    <scope>NUCLEOTIDE SEQUENCE [LARGE SCALE GENOMIC DNA]</scope>
    <source>
        <strain evidence="1 2">1BSP15-2V2</strain>
    </source>
</reference>
<evidence type="ECO:0000313" key="1">
    <source>
        <dbReference type="EMBL" id="MCW9705863.1"/>
    </source>
</evidence>
<sequence>MPPTSIKIKVEDHSYTKEDIEDLARWENEGGMPTNTTSQDSSSVNLPIKPGEVFKVAKSDLVYEDGKLYLQAQIDRLPQH</sequence>
<accession>A0ABT3PJC9</accession>
<dbReference type="RefSeq" id="WP_265764547.1">
    <property type="nucleotide sequence ID" value="NZ_JAGGJA010000002.1"/>
</dbReference>
<keyword evidence="2" id="KW-1185">Reference proteome</keyword>
<gene>
    <name evidence="1" type="ORF">J6I44_03320</name>
</gene>
<dbReference type="EMBL" id="JAGGJA010000002">
    <property type="protein sequence ID" value="MCW9705863.1"/>
    <property type="molecule type" value="Genomic_DNA"/>
</dbReference>
<name>A0ABT3PJC9_9BACT</name>
<protein>
    <recommendedName>
        <fullName evidence="3">Multiubiquitin</fullName>
    </recommendedName>
</protein>
<evidence type="ECO:0008006" key="3">
    <source>
        <dbReference type="Google" id="ProtNLM"/>
    </source>
</evidence>
<organism evidence="1 2">
    <name type="scientific">Fodinibius salsisoli</name>
    <dbReference type="NCBI Taxonomy" id="2820877"/>
    <lineage>
        <taxon>Bacteria</taxon>
        <taxon>Pseudomonadati</taxon>
        <taxon>Balneolota</taxon>
        <taxon>Balneolia</taxon>
        <taxon>Balneolales</taxon>
        <taxon>Balneolaceae</taxon>
        <taxon>Fodinibius</taxon>
    </lineage>
</organism>
<comment type="caution">
    <text evidence="1">The sequence shown here is derived from an EMBL/GenBank/DDBJ whole genome shotgun (WGS) entry which is preliminary data.</text>
</comment>
<proteinExistence type="predicted"/>
<evidence type="ECO:0000313" key="2">
    <source>
        <dbReference type="Proteomes" id="UP001207918"/>
    </source>
</evidence>